<reference evidence="6" key="1">
    <citation type="submission" date="2023-05" db="EMBL/GenBank/DDBJ databases">
        <authorList>
            <person name="Huff M."/>
        </authorList>
    </citation>
    <scope>NUCLEOTIDE SEQUENCE</scope>
</reference>
<dbReference type="PROSITE" id="PS00211">
    <property type="entry name" value="ABC_TRANSPORTER_1"/>
    <property type="match status" value="1"/>
</dbReference>
<evidence type="ECO:0000259" key="5">
    <source>
        <dbReference type="Pfam" id="PF00005"/>
    </source>
</evidence>
<dbReference type="Proteomes" id="UP000834106">
    <property type="component" value="Chromosome 2"/>
</dbReference>
<protein>
    <recommendedName>
        <fullName evidence="5">ABC transporter domain-containing protein</fullName>
    </recommendedName>
</protein>
<dbReference type="PANTHER" id="PTHR43394">
    <property type="entry name" value="ATP-DEPENDENT PERMEASE MDL1, MITOCHONDRIAL"/>
    <property type="match status" value="1"/>
</dbReference>
<name>A0AAD1YTU2_9LAMI</name>
<dbReference type="GO" id="GO:0005524">
    <property type="term" value="F:ATP binding"/>
    <property type="evidence" value="ECO:0007669"/>
    <property type="project" value="InterPro"/>
</dbReference>
<evidence type="ECO:0000313" key="6">
    <source>
        <dbReference type="EMBL" id="CAI9756965.1"/>
    </source>
</evidence>
<dbReference type="SUPFAM" id="SSF52540">
    <property type="entry name" value="P-loop containing nucleoside triphosphate hydrolases"/>
    <property type="match status" value="2"/>
</dbReference>
<dbReference type="InterPro" id="IPR027417">
    <property type="entry name" value="P-loop_NTPase"/>
</dbReference>
<evidence type="ECO:0000256" key="2">
    <source>
        <dbReference type="ARBA" id="ARBA00022692"/>
    </source>
</evidence>
<dbReference type="GO" id="GO:0016887">
    <property type="term" value="F:ATP hydrolysis activity"/>
    <property type="evidence" value="ECO:0007669"/>
    <property type="project" value="InterPro"/>
</dbReference>
<keyword evidence="3" id="KW-1133">Transmembrane helix</keyword>
<dbReference type="InterPro" id="IPR017871">
    <property type="entry name" value="ABC_transporter-like_CS"/>
</dbReference>
<proteinExistence type="predicted"/>
<evidence type="ECO:0000256" key="4">
    <source>
        <dbReference type="ARBA" id="ARBA00023136"/>
    </source>
</evidence>
<dbReference type="Gene3D" id="1.20.1560.10">
    <property type="entry name" value="ABC transporter type 1, transmembrane domain"/>
    <property type="match status" value="1"/>
</dbReference>
<dbReference type="SUPFAM" id="SSF90123">
    <property type="entry name" value="ABC transporter transmembrane region"/>
    <property type="match status" value="1"/>
</dbReference>
<dbReference type="AlphaFoldDB" id="A0AAD1YTU2"/>
<dbReference type="GO" id="GO:0015421">
    <property type="term" value="F:ABC-type oligopeptide transporter activity"/>
    <property type="evidence" value="ECO:0007669"/>
    <property type="project" value="TreeGrafter"/>
</dbReference>
<keyword evidence="4" id="KW-0472">Membrane</keyword>
<dbReference type="Gene3D" id="3.40.50.300">
    <property type="entry name" value="P-loop containing nucleotide triphosphate hydrolases"/>
    <property type="match status" value="4"/>
</dbReference>
<dbReference type="GO" id="GO:0005743">
    <property type="term" value="C:mitochondrial inner membrane"/>
    <property type="evidence" value="ECO:0007669"/>
    <property type="project" value="TreeGrafter"/>
</dbReference>
<gene>
    <name evidence="6" type="ORF">FPE_LOCUS4395</name>
</gene>
<dbReference type="InterPro" id="IPR036640">
    <property type="entry name" value="ABC1_TM_sf"/>
</dbReference>
<evidence type="ECO:0000256" key="1">
    <source>
        <dbReference type="ARBA" id="ARBA00004141"/>
    </source>
</evidence>
<sequence length="567" mass="63786">MISWLDPSHQTRKLTVFCVLQIRREKLCHVREEIEFKGVCFMYPSRPDTPILQGLDLKIPAGKTVGLVGEEASTEDVEKATKAANAHDFIRKLPDACETQVGQFGVQLSGGQKQRIAIAVALIRDPKILLLDEATSSHNKLMQLNDGEYFKMVQLQQSAAENGTTSNSNHQIEGKNHHKMSIPPTPLSVRSTAQNTPALYPFIPAFSRRTPYSYSAPYSIQYEGTYDSDDEDFNDPSHPAPSQWRLLSMNTPEWGKSFVSLGVFNFFTTFCSTTILLSGKKSQLKDYGRCCWKNMIFEIGWFDESENTCSNMCTNINRSQHGSLTCWRLLVTVNSSNFWSCLCLHSRTRVNMAASQCDDGSSALTHWKLLFKEYTDEDSFYSISYWYGGKLLSQCLISPEQLFQAFLALLFIAYTIAEAGSMTKDLSRGSNAVRSVFAILDRKSEIDPENSWQIDAMKNDIKGLVELRNVFIAFPSRPDQESAIIGLIERFYDPIKGSVFIDDKDIKEYNLRTLSSHIVLVGQEPTLFAEAINENIAFGKQNATESEIRNAAILANTHEFISGMKDG</sequence>
<dbReference type="InterPro" id="IPR039421">
    <property type="entry name" value="Type_1_exporter"/>
</dbReference>
<dbReference type="GO" id="GO:0090374">
    <property type="term" value="P:oligopeptide export from mitochondrion"/>
    <property type="evidence" value="ECO:0007669"/>
    <property type="project" value="TreeGrafter"/>
</dbReference>
<evidence type="ECO:0000313" key="7">
    <source>
        <dbReference type="Proteomes" id="UP000834106"/>
    </source>
</evidence>
<dbReference type="EMBL" id="OU503037">
    <property type="protein sequence ID" value="CAI9756965.1"/>
    <property type="molecule type" value="Genomic_DNA"/>
</dbReference>
<dbReference type="InterPro" id="IPR003439">
    <property type="entry name" value="ABC_transporter-like_ATP-bd"/>
</dbReference>
<comment type="subcellular location">
    <subcellularLocation>
        <location evidence="1">Membrane</location>
        <topology evidence="1">Multi-pass membrane protein</topology>
    </subcellularLocation>
</comment>
<keyword evidence="2" id="KW-0812">Transmembrane</keyword>
<dbReference type="Pfam" id="PF00005">
    <property type="entry name" value="ABC_tran"/>
    <property type="match status" value="1"/>
</dbReference>
<dbReference type="PANTHER" id="PTHR43394:SF1">
    <property type="entry name" value="ATP-BINDING CASSETTE SUB-FAMILY B MEMBER 10, MITOCHONDRIAL"/>
    <property type="match status" value="1"/>
</dbReference>
<feature type="domain" description="ABC transporter" evidence="5">
    <location>
        <begin position="81"/>
        <end position="136"/>
    </location>
</feature>
<evidence type="ECO:0000256" key="3">
    <source>
        <dbReference type="ARBA" id="ARBA00022989"/>
    </source>
</evidence>
<keyword evidence="7" id="KW-1185">Reference proteome</keyword>
<accession>A0AAD1YTU2</accession>
<organism evidence="6 7">
    <name type="scientific">Fraxinus pennsylvanica</name>
    <dbReference type="NCBI Taxonomy" id="56036"/>
    <lineage>
        <taxon>Eukaryota</taxon>
        <taxon>Viridiplantae</taxon>
        <taxon>Streptophyta</taxon>
        <taxon>Embryophyta</taxon>
        <taxon>Tracheophyta</taxon>
        <taxon>Spermatophyta</taxon>
        <taxon>Magnoliopsida</taxon>
        <taxon>eudicotyledons</taxon>
        <taxon>Gunneridae</taxon>
        <taxon>Pentapetalae</taxon>
        <taxon>asterids</taxon>
        <taxon>lamiids</taxon>
        <taxon>Lamiales</taxon>
        <taxon>Oleaceae</taxon>
        <taxon>Oleeae</taxon>
        <taxon>Fraxinus</taxon>
    </lineage>
</organism>